<dbReference type="STRING" id="1844.UG56_021645"/>
<gene>
    <name evidence="2" type="ORF">UG56_021645</name>
</gene>
<keyword evidence="2" id="KW-0418">Kinase</keyword>
<dbReference type="InterPro" id="IPR000600">
    <property type="entry name" value="ROK"/>
</dbReference>
<comment type="caution">
    <text evidence="2">The sequence shown here is derived from an EMBL/GenBank/DDBJ whole genome shotgun (WGS) entry which is preliminary data.</text>
</comment>
<protein>
    <submittedName>
        <fullName evidence="2">Sugar kinase</fullName>
    </submittedName>
</protein>
<dbReference type="OrthoDB" id="8772678at2"/>
<comment type="similarity">
    <text evidence="1">Belongs to the ROK (NagC/XylR) family.</text>
</comment>
<dbReference type="GO" id="GO:0016301">
    <property type="term" value="F:kinase activity"/>
    <property type="evidence" value="ECO:0007669"/>
    <property type="project" value="UniProtKB-KW"/>
</dbReference>
<dbReference type="EMBL" id="JZDQ02000035">
    <property type="protein sequence ID" value="OIJ24621.1"/>
    <property type="molecule type" value="Genomic_DNA"/>
</dbReference>
<dbReference type="SUPFAM" id="SSF53067">
    <property type="entry name" value="Actin-like ATPase domain"/>
    <property type="match status" value="1"/>
</dbReference>
<dbReference type="Proteomes" id="UP000033772">
    <property type="component" value="Unassembled WGS sequence"/>
</dbReference>
<proteinExistence type="inferred from homology"/>
<dbReference type="InterPro" id="IPR043129">
    <property type="entry name" value="ATPase_NBD"/>
</dbReference>
<dbReference type="Pfam" id="PF00480">
    <property type="entry name" value="ROK"/>
    <property type="match status" value="1"/>
</dbReference>
<evidence type="ECO:0000256" key="1">
    <source>
        <dbReference type="ARBA" id="ARBA00006479"/>
    </source>
</evidence>
<sequence>MNGARVGLDIGGTKIHGIAIGPDGEVLAEERAATTLGGEGVVKSAAAVVASLREALDGGEIGSIGVGIPGIVDTRAGTVKHAVNLGLDGDAFPLAELLGARTGAVVTLENDTNAATLGAHAVEDVDDLIYLSLGTGLAAGLYLSGALRRGFHGAAGEVGHLPVDPEGPVCGCGQRGCLELVASGAALAAAWPTATGHPAAALFAAAAAGDPAAVEVRDRFANGVAAAVRALALAVDPERVVIGGGVAAVGEPLREAVAVALTRQAETSPFLASLELASRLRVVSAAPVAAIGAALITPITSATPTITPTITSTKD</sequence>
<dbReference type="PANTHER" id="PTHR18964">
    <property type="entry name" value="ROK (REPRESSOR, ORF, KINASE) FAMILY"/>
    <property type="match status" value="1"/>
</dbReference>
<dbReference type="RefSeq" id="WP_071327246.1">
    <property type="nucleotide sequence ID" value="NZ_JZDQ02000035.1"/>
</dbReference>
<evidence type="ECO:0000313" key="3">
    <source>
        <dbReference type="Proteomes" id="UP000033772"/>
    </source>
</evidence>
<keyword evidence="3" id="KW-1185">Reference proteome</keyword>
<organism evidence="2 3">
    <name type="scientific">Nocardioides luteus</name>
    <dbReference type="NCBI Taxonomy" id="1844"/>
    <lineage>
        <taxon>Bacteria</taxon>
        <taxon>Bacillati</taxon>
        <taxon>Actinomycetota</taxon>
        <taxon>Actinomycetes</taxon>
        <taxon>Propionibacteriales</taxon>
        <taxon>Nocardioidaceae</taxon>
        <taxon>Nocardioides</taxon>
    </lineage>
</organism>
<accession>A0A1J4MZ49</accession>
<reference evidence="2" key="1">
    <citation type="submission" date="2016-10" db="EMBL/GenBank/DDBJ databases">
        <title>Draft Genome Sequence of Nocardioides luteus Strain BAFB, an Alkane-Degrading Bacterium Isolated from JP-7 Polluted Soil.</title>
        <authorList>
            <person name="Brown L."/>
            <person name="Ruiz O.N."/>
            <person name="Gunasekera T."/>
        </authorList>
    </citation>
    <scope>NUCLEOTIDE SEQUENCE [LARGE SCALE GENOMIC DNA]</scope>
    <source>
        <strain evidence="2">BAFB</strain>
    </source>
</reference>
<name>A0A1J4MZ49_9ACTN</name>
<dbReference type="AlphaFoldDB" id="A0A1J4MZ49"/>
<dbReference type="Gene3D" id="3.30.420.40">
    <property type="match status" value="2"/>
</dbReference>
<evidence type="ECO:0000313" key="2">
    <source>
        <dbReference type="EMBL" id="OIJ24621.1"/>
    </source>
</evidence>
<dbReference type="PANTHER" id="PTHR18964:SF169">
    <property type="entry name" value="N-ACETYLMANNOSAMINE KINASE"/>
    <property type="match status" value="1"/>
</dbReference>
<keyword evidence="2" id="KW-0808">Transferase</keyword>